<dbReference type="OrthoDB" id="10264588at2759"/>
<feature type="repeat" description="WD" evidence="4">
    <location>
        <begin position="268"/>
        <end position="309"/>
    </location>
</feature>
<dbReference type="PANTHER" id="PTHR44019:SF8">
    <property type="entry name" value="POC1 CENTRIOLAR PROTEIN HOMOLOG"/>
    <property type="match status" value="1"/>
</dbReference>
<dbReference type="PRINTS" id="PR00320">
    <property type="entry name" value="GPROTEINBRPT"/>
</dbReference>
<dbReference type="InterPro" id="IPR015943">
    <property type="entry name" value="WD40/YVTN_repeat-like_dom_sf"/>
</dbReference>
<dbReference type="KEGG" id="tnl:113508541"/>
<dbReference type="PROSITE" id="PS50082">
    <property type="entry name" value="WD_REPEATS_2"/>
    <property type="match status" value="6"/>
</dbReference>
<dbReference type="Gene3D" id="2.130.10.10">
    <property type="entry name" value="YVTN repeat-like/Quinoprotein amine dehydrogenase"/>
    <property type="match status" value="3"/>
</dbReference>
<feature type="repeat" description="WD" evidence="4">
    <location>
        <begin position="142"/>
        <end position="183"/>
    </location>
</feature>
<dbReference type="PROSITE" id="PS00678">
    <property type="entry name" value="WD_REPEATS_1"/>
    <property type="match status" value="1"/>
</dbReference>
<dbReference type="GO" id="GO:0060271">
    <property type="term" value="P:cilium assembly"/>
    <property type="evidence" value="ECO:0007669"/>
    <property type="project" value="TreeGrafter"/>
</dbReference>
<protein>
    <submittedName>
        <fullName evidence="7">POC1 centriolar protein homolog A-like</fullName>
    </submittedName>
</protein>
<dbReference type="GeneID" id="113508541"/>
<evidence type="ECO:0000313" key="6">
    <source>
        <dbReference type="Proteomes" id="UP000322000"/>
    </source>
</evidence>
<dbReference type="PROSITE" id="PS50294">
    <property type="entry name" value="WD_REPEATS_REGION"/>
    <property type="match status" value="6"/>
</dbReference>
<feature type="repeat" description="WD" evidence="4">
    <location>
        <begin position="58"/>
        <end position="89"/>
    </location>
</feature>
<sequence length="583" mass="65003">METKFTYLEPSLEKQLKGHRNAITALYFNPNEQQIASSSLDNSVLLWDLRGTMRSYRFQGHDEAVMDVTFSPSGKFMASASRDKTVRLWVPTVTGSTGMFKAHSQTVRSVQFSPDGTKIITASDDKIVKLWSTDKHKFISSFVGHTNWVRCARMSGDSSIIASCSDDKSTKLWNPEIGECIHTYKDQKGHGLCLAWHPSGCYIAVGTSHGNVKLYDVRTHNLVQYYSIHNDAVTHVAFHPSGSYILTSSKDGKMKILDLLEGHPIFTLSGHSGGVNAVNFSATGDTFASAGEDRLVFIWKTNFTELSSDTKENIAQNTPTLHNSMSQTSKLTLSSKGRNQGIKAWYQCYHTTKIPVITFVHLDDVSNDDISGMTCCSEEPNANSTMIEPRLCSQTDPCLRSSQSTDDHSIRRDVPRPSSLPRTVRIPPTPISDCSKETSSFHSVGHMCHIPRIPPSPTTYTLPSLNKSFGTTCAQEEDMFGMIKLKDNDVCYTSGTIEWVGRKRSYPANSGFKIINDQFTDLHCKKAKKFDETYRQLQKTKDCDCTDVLPTVNAIVDHLHALHEAVDLVDLRLNTLEDVMSKK</sequence>
<dbReference type="InterPro" id="IPR050505">
    <property type="entry name" value="WDR55/POC1"/>
</dbReference>
<dbReference type="InterPro" id="IPR019775">
    <property type="entry name" value="WD40_repeat_CS"/>
</dbReference>
<feature type="repeat" description="WD" evidence="4">
    <location>
        <begin position="16"/>
        <end position="50"/>
    </location>
</feature>
<reference evidence="7" key="1">
    <citation type="submission" date="2025-08" db="UniProtKB">
        <authorList>
            <consortium name="RefSeq"/>
        </authorList>
    </citation>
    <scope>IDENTIFICATION</scope>
</reference>
<dbReference type="InterPro" id="IPR001680">
    <property type="entry name" value="WD40_rpt"/>
</dbReference>
<evidence type="ECO:0000256" key="4">
    <source>
        <dbReference type="PROSITE-ProRule" id="PRU00221"/>
    </source>
</evidence>
<dbReference type="RefSeq" id="XP_026747447.1">
    <property type="nucleotide sequence ID" value="XM_026891646.1"/>
</dbReference>
<feature type="repeat" description="WD" evidence="4">
    <location>
        <begin position="100"/>
        <end position="141"/>
    </location>
</feature>
<dbReference type="CDD" id="cd00200">
    <property type="entry name" value="WD40"/>
    <property type="match status" value="1"/>
</dbReference>
<dbReference type="SMART" id="SM00320">
    <property type="entry name" value="WD40"/>
    <property type="match status" value="7"/>
</dbReference>
<accession>A0A7E5X4X7</accession>
<evidence type="ECO:0000256" key="2">
    <source>
        <dbReference type="ARBA" id="ARBA00022737"/>
    </source>
</evidence>
<keyword evidence="2" id="KW-0677">Repeat</keyword>
<dbReference type="AlphaFoldDB" id="A0A7E5X4X7"/>
<dbReference type="GO" id="GO:0005814">
    <property type="term" value="C:centriole"/>
    <property type="evidence" value="ECO:0007669"/>
    <property type="project" value="TreeGrafter"/>
</dbReference>
<proteinExistence type="inferred from homology"/>
<feature type="region of interest" description="Disordered" evidence="5">
    <location>
        <begin position="397"/>
        <end position="431"/>
    </location>
</feature>
<name>A0A7E5X4X7_TRINI</name>
<dbReference type="GO" id="GO:0036064">
    <property type="term" value="C:ciliary basal body"/>
    <property type="evidence" value="ECO:0007669"/>
    <property type="project" value="TreeGrafter"/>
</dbReference>
<gene>
    <name evidence="7" type="primary">LOC113508541</name>
</gene>
<keyword evidence="1 4" id="KW-0853">WD repeat</keyword>
<feature type="compositionally biased region" description="Basic and acidic residues" evidence="5">
    <location>
        <begin position="405"/>
        <end position="415"/>
    </location>
</feature>
<dbReference type="SUPFAM" id="SSF50978">
    <property type="entry name" value="WD40 repeat-like"/>
    <property type="match status" value="1"/>
</dbReference>
<comment type="similarity">
    <text evidence="3">Belongs to the WD repeat POC1 family.</text>
</comment>
<dbReference type="Pfam" id="PF00400">
    <property type="entry name" value="WD40"/>
    <property type="match status" value="7"/>
</dbReference>
<evidence type="ECO:0000256" key="5">
    <source>
        <dbReference type="SAM" id="MobiDB-lite"/>
    </source>
</evidence>
<evidence type="ECO:0000256" key="1">
    <source>
        <dbReference type="ARBA" id="ARBA00022574"/>
    </source>
</evidence>
<dbReference type="InParanoid" id="A0A7E5X4X7"/>
<dbReference type="PANTHER" id="PTHR44019">
    <property type="entry name" value="WD REPEAT-CONTAINING PROTEIN 55"/>
    <property type="match status" value="1"/>
</dbReference>
<dbReference type="InterPro" id="IPR036322">
    <property type="entry name" value="WD40_repeat_dom_sf"/>
</dbReference>
<evidence type="ECO:0000256" key="3">
    <source>
        <dbReference type="ARBA" id="ARBA00037984"/>
    </source>
</evidence>
<dbReference type="InterPro" id="IPR020472">
    <property type="entry name" value="WD40_PAC1"/>
</dbReference>
<keyword evidence="6" id="KW-1185">Reference proteome</keyword>
<organism evidence="6 7">
    <name type="scientific">Trichoplusia ni</name>
    <name type="common">Cabbage looper</name>
    <dbReference type="NCBI Taxonomy" id="7111"/>
    <lineage>
        <taxon>Eukaryota</taxon>
        <taxon>Metazoa</taxon>
        <taxon>Ecdysozoa</taxon>
        <taxon>Arthropoda</taxon>
        <taxon>Hexapoda</taxon>
        <taxon>Insecta</taxon>
        <taxon>Pterygota</taxon>
        <taxon>Neoptera</taxon>
        <taxon>Endopterygota</taxon>
        <taxon>Lepidoptera</taxon>
        <taxon>Glossata</taxon>
        <taxon>Ditrysia</taxon>
        <taxon>Noctuoidea</taxon>
        <taxon>Noctuidae</taxon>
        <taxon>Plusiinae</taxon>
        <taxon>Trichoplusia</taxon>
    </lineage>
</organism>
<evidence type="ECO:0000313" key="7">
    <source>
        <dbReference type="RefSeq" id="XP_026747447.1"/>
    </source>
</evidence>
<dbReference type="Proteomes" id="UP000322000">
    <property type="component" value="Chromosome 2"/>
</dbReference>
<feature type="repeat" description="WD" evidence="4">
    <location>
        <begin position="226"/>
        <end position="267"/>
    </location>
</feature>